<evidence type="ECO:0000256" key="1">
    <source>
        <dbReference type="SAM" id="MobiDB-lite"/>
    </source>
</evidence>
<proteinExistence type="predicted"/>
<evidence type="ECO:0000313" key="2">
    <source>
        <dbReference type="EMBL" id="CCI88414.2"/>
    </source>
</evidence>
<dbReference type="KEGG" id="vg:54990863"/>
<dbReference type="GeneID" id="54990863"/>
<protein>
    <submittedName>
        <fullName evidence="2">Uncharacterized protein</fullName>
    </submittedName>
</protein>
<evidence type="ECO:0000313" key="3">
    <source>
        <dbReference type="Proteomes" id="UP000002907"/>
    </source>
</evidence>
<keyword evidence="3" id="KW-1185">Reference proteome</keyword>
<dbReference type="RefSeq" id="YP_009800367.1">
    <property type="nucleotide sequence ID" value="NC_047951.1"/>
</dbReference>
<feature type="compositionally biased region" description="Low complexity" evidence="1">
    <location>
        <begin position="42"/>
        <end position="75"/>
    </location>
</feature>
<feature type="region of interest" description="Disordered" evidence="1">
    <location>
        <begin position="33"/>
        <end position="137"/>
    </location>
</feature>
<feature type="compositionally biased region" description="Basic and acidic residues" evidence="1">
    <location>
        <begin position="76"/>
        <end position="94"/>
    </location>
</feature>
<dbReference type="EMBL" id="HE956707">
    <property type="protein sequence ID" value="CCI88414.2"/>
    <property type="molecule type" value="Genomic_DNA"/>
</dbReference>
<reference evidence="2" key="1">
    <citation type="submission" date="2012-06" db="EMBL/GenBank/DDBJ databases">
        <title>Genomic characterization of five bacteriophages specific for Yersinia species.</title>
        <authorList>
            <person name="Skurnik M."/>
            <person name="Nawaz A."/>
            <person name="Happonen L."/>
            <person name="Butcher S."/>
            <person name="Mattinen L."/>
        </authorList>
    </citation>
    <scope>NUCLEOTIDE SEQUENCE [LARGE SCALE GENOMIC DNA]</scope>
</reference>
<organism evidence="2 3">
    <name type="scientific">Yersinia phage phiR8-01</name>
    <dbReference type="NCBI Taxonomy" id="1206556"/>
    <lineage>
        <taxon>Viruses</taxon>
        <taxon>Duplodnaviria</taxon>
        <taxon>Heunggongvirae</taxon>
        <taxon>Uroviricota</taxon>
        <taxon>Caudoviricetes</taxon>
        <taxon>Autographivirales</taxon>
        <taxon>Autonotataviridae</taxon>
        <taxon>Melnykvirinae</taxon>
        <taxon>Pienvirus</taxon>
        <taxon>Pienvirus R801</taxon>
    </lineage>
</organism>
<gene>
    <name evidence="2" type="primary">g033</name>
    <name evidence="2" type="ORF">BN110_042</name>
</gene>
<sequence length="137" mass="14907">MGKAFKKITKPFSKAGKVISKGIGAITGTNAVKKAAEEQARQMEQQNAMENTRNEQQMEQMKQQTMAQQQAQEQNMQREKVMRDADDARKRAQEQESSDTADVDVGGGSSPADGSRVNLRKKFQSRSGGATGAGISI</sequence>
<name>I7LGX4_9CAUD</name>
<dbReference type="Proteomes" id="UP000002907">
    <property type="component" value="Segment"/>
</dbReference>
<accession>I7LGX4</accession>